<comment type="catalytic activity">
    <reaction evidence="1">
        <text>ATP + protein L-histidine = ADP + protein N-phospho-L-histidine.</text>
        <dbReference type="EC" id="2.7.13.3"/>
    </reaction>
</comment>
<dbReference type="Gene3D" id="3.30.565.10">
    <property type="entry name" value="Histidine kinase-like ATPase, C-terminal domain"/>
    <property type="match status" value="1"/>
</dbReference>
<feature type="domain" description="Response regulatory" evidence="8">
    <location>
        <begin position="637"/>
        <end position="751"/>
    </location>
</feature>
<dbReference type="InterPro" id="IPR011006">
    <property type="entry name" value="CheY-like_superfamily"/>
</dbReference>
<comment type="caution">
    <text evidence="10">The sequence shown here is derived from an EMBL/GenBank/DDBJ whole genome shotgun (WGS) entry which is preliminary data.</text>
</comment>
<evidence type="ECO:0000313" key="10">
    <source>
        <dbReference type="EMBL" id="NEV61800.1"/>
    </source>
</evidence>
<feature type="modified residue" description="4-aspartylphosphate" evidence="5">
    <location>
        <position position="686"/>
    </location>
</feature>
<dbReference type="CDD" id="cd16922">
    <property type="entry name" value="HATPase_EvgS-ArcB-TorS-like"/>
    <property type="match status" value="1"/>
</dbReference>
<dbReference type="Gene3D" id="3.40.50.2300">
    <property type="match status" value="1"/>
</dbReference>
<dbReference type="PROSITE" id="PS50110">
    <property type="entry name" value="RESPONSE_REGULATORY"/>
    <property type="match status" value="1"/>
</dbReference>
<dbReference type="InterPro" id="IPR036097">
    <property type="entry name" value="HisK_dim/P_sf"/>
</dbReference>
<dbReference type="NCBIfam" id="TIGR00072">
    <property type="entry name" value="hydrog_prot"/>
    <property type="match status" value="1"/>
</dbReference>
<keyword evidence="3 5" id="KW-0597">Phosphoprotein</keyword>
<evidence type="ECO:0000256" key="3">
    <source>
        <dbReference type="ARBA" id="ARBA00022553"/>
    </source>
</evidence>
<dbReference type="SMART" id="SM00388">
    <property type="entry name" value="HisKA"/>
    <property type="match status" value="1"/>
</dbReference>
<dbReference type="PROSITE" id="PS50109">
    <property type="entry name" value="HIS_KIN"/>
    <property type="match status" value="1"/>
</dbReference>
<keyword evidence="4" id="KW-0902">Two-component regulatory system</keyword>
<dbReference type="Pfam" id="PF02518">
    <property type="entry name" value="HATPase_c"/>
    <property type="match status" value="1"/>
</dbReference>
<dbReference type="FunFam" id="3.30.565.10:FF:000010">
    <property type="entry name" value="Sensor histidine kinase RcsC"/>
    <property type="match status" value="1"/>
</dbReference>
<dbReference type="InterPro" id="IPR001789">
    <property type="entry name" value="Sig_transdc_resp-reg_receiver"/>
</dbReference>
<dbReference type="CDD" id="cd17546">
    <property type="entry name" value="REC_hyHK_CKI1_RcsC-like"/>
    <property type="match status" value="1"/>
</dbReference>
<dbReference type="InterPro" id="IPR000671">
    <property type="entry name" value="Peptidase_A31"/>
</dbReference>
<dbReference type="SMART" id="SM00448">
    <property type="entry name" value="REC"/>
    <property type="match status" value="1"/>
</dbReference>
<dbReference type="EMBL" id="JAAIJQ010000017">
    <property type="protein sequence ID" value="NEV61800.1"/>
    <property type="molecule type" value="Genomic_DNA"/>
</dbReference>
<dbReference type="SUPFAM" id="SSF47384">
    <property type="entry name" value="Homodimeric domain of signal transducing histidine kinase"/>
    <property type="match status" value="1"/>
</dbReference>
<keyword evidence="10" id="KW-0645">Protease</keyword>
<evidence type="ECO:0000256" key="1">
    <source>
        <dbReference type="ARBA" id="ARBA00000085"/>
    </source>
</evidence>
<keyword evidence="6" id="KW-0175">Coiled coil</keyword>
<dbReference type="RefSeq" id="WP_164452271.1">
    <property type="nucleotide sequence ID" value="NZ_JAAIJQ010000017.1"/>
</dbReference>
<proteinExistence type="predicted"/>
<dbReference type="Proteomes" id="UP000483379">
    <property type="component" value="Unassembled WGS sequence"/>
</dbReference>
<protein>
    <recommendedName>
        <fullName evidence="2">histidine kinase</fullName>
        <ecNumber evidence="2">2.7.13.3</ecNumber>
    </recommendedName>
</protein>
<dbReference type="SUPFAM" id="SSF55874">
    <property type="entry name" value="ATPase domain of HSP90 chaperone/DNA topoisomerase II/histidine kinase"/>
    <property type="match status" value="1"/>
</dbReference>
<dbReference type="PANTHER" id="PTHR45339:SF1">
    <property type="entry name" value="HYBRID SIGNAL TRANSDUCTION HISTIDINE KINASE J"/>
    <property type="match status" value="1"/>
</dbReference>
<dbReference type="InterPro" id="IPR036890">
    <property type="entry name" value="HATPase_C_sf"/>
</dbReference>
<dbReference type="SMART" id="SM00387">
    <property type="entry name" value="HATPase_c"/>
    <property type="match status" value="1"/>
</dbReference>
<dbReference type="PRINTS" id="PR00344">
    <property type="entry name" value="BCTRLSENSOR"/>
</dbReference>
<dbReference type="CDD" id="cd00082">
    <property type="entry name" value="HisKA"/>
    <property type="match status" value="1"/>
</dbReference>
<dbReference type="GO" id="GO:0006508">
    <property type="term" value="P:proteolysis"/>
    <property type="evidence" value="ECO:0007669"/>
    <property type="project" value="UniProtKB-KW"/>
</dbReference>
<dbReference type="SUPFAM" id="SSF52172">
    <property type="entry name" value="CheY-like"/>
    <property type="match status" value="1"/>
</dbReference>
<dbReference type="SUPFAM" id="SSF53163">
    <property type="entry name" value="HybD-like"/>
    <property type="match status" value="1"/>
</dbReference>
<dbReference type="AlphaFoldDB" id="A0A6M0JWB2"/>
<evidence type="ECO:0000256" key="6">
    <source>
        <dbReference type="SAM" id="Coils"/>
    </source>
</evidence>
<dbReference type="EC" id="2.7.13.3" evidence="2"/>
<dbReference type="PROSITE" id="PS50112">
    <property type="entry name" value="PAS"/>
    <property type="match status" value="1"/>
</dbReference>
<evidence type="ECO:0000256" key="4">
    <source>
        <dbReference type="ARBA" id="ARBA00023012"/>
    </source>
</evidence>
<dbReference type="SUPFAM" id="SSF55785">
    <property type="entry name" value="PYP-like sensor domain (PAS domain)"/>
    <property type="match status" value="1"/>
</dbReference>
<dbReference type="Gene3D" id="1.10.287.130">
    <property type="match status" value="1"/>
</dbReference>
<evidence type="ECO:0000259" key="7">
    <source>
        <dbReference type="PROSITE" id="PS50109"/>
    </source>
</evidence>
<dbReference type="PANTHER" id="PTHR45339">
    <property type="entry name" value="HYBRID SIGNAL TRANSDUCTION HISTIDINE KINASE J"/>
    <property type="match status" value="1"/>
</dbReference>
<gene>
    <name evidence="10" type="ORF">G3446_07835</name>
</gene>
<evidence type="ECO:0000256" key="5">
    <source>
        <dbReference type="PROSITE-ProRule" id="PRU00169"/>
    </source>
</evidence>
<dbReference type="CDD" id="cd00518">
    <property type="entry name" value="H2MP"/>
    <property type="match status" value="1"/>
</dbReference>
<organism evidence="10 11">
    <name type="scientific">Thiorhodococcus minor</name>
    <dbReference type="NCBI Taxonomy" id="57489"/>
    <lineage>
        <taxon>Bacteria</taxon>
        <taxon>Pseudomonadati</taxon>
        <taxon>Pseudomonadota</taxon>
        <taxon>Gammaproteobacteria</taxon>
        <taxon>Chromatiales</taxon>
        <taxon>Chromatiaceae</taxon>
        <taxon>Thiorhodococcus</taxon>
    </lineage>
</organism>
<sequence>MSERLRILCFGNPLHGDDGFGPAVAAALRRLELPDWAGVYDCGTRGLEALSLFEDCPELVLVDAIVGDNPGKLQQLSAEEIPVEPASTGSHGAGVGSLLATARQTLESLPAITCLAAETESCAPFAPGLSIEVAASVGETLCLIRERWLHPSRETEDELRDEIEVLRQAKDTLEAELISSTEALDLLIEAQARQEEELKHRSKALAQLNAAMERAIGTMAELFVLLGADGRITKVNRLLEKELGYQTQTLIGDYLERCLSQEALRGFRAILPDALAGPVLLNAIRFSGGHLQAEVGFRREGRQDEIPYLLNARLLYGEAGKLEGAIVVATNISALRTREQDLRDSQLRLQRTAEELKVHRDNLESLVETQTHDLRVAKELAESANRAKSVFLANMSHEIRTPMNVILGFAHILQRDLRSAGHRDRIDRIVTAAKHLLGILNDILDFSKIEAEQVRIEHTAVDIENIVDHVRTMMSERLQGEAVKLAQAIDPRLRGPTLLGDPLRISQILLNYTSNAIRFTEQGSVTIRAQLDQDDGDWIRVCFEVEDTGIGIPEEALDRIFEAFEQAESQTTRKYGGTGLGLAISKRLARLMGGDVGVRSVLGQGSCFWMTVILERSAPESLEPSSQLIQSVRAGSRVLLVEDNEINQLVAMELLGQLGLSVALASDGQEAVTQARKELFDLILMDMQMPVMDGLEATREIRANGSRVPIVAMTANAFDDDRMRCEEAGMDDFIAKPVDPDLLHDTLAKWIPAAD</sequence>
<keyword evidence="10" id="KW-0378">Hydrolase</keyword>
<dbReference type="InterPro" id="IPR023430">
    <property type="entry name" value="Pept_HybD-like_dom_sf"/>
</dbReference>
<keyword evidence="11" id="KW-1185">Reference proteome</keyword>
<accession>A0A6M0JWB2</accession>
<name>A0A6M0JWB2_9GAMM</name>
<dbReference type="InterPro" id="IPR005467">
    <property type="entry name" value="His_kinase_dom"/>
</dbReference>
<dbReference type="InterPro" id="IPR035965">
    <property type="entry name" value="PAS-like_dom_sf"/>
</dbReference>
<dbReference type="Pfam" id="PF01750">
    <property type="entry name" value="HycI"/>
    <property type="match status" value="1"/>
</dbReference>
<dbReference type="Pfam" id="PF00072">
    <property type="entry name" value="Response_reg"/>
    <property type="match status" value="1"/>
</dbReference>
<dbReference type="InterPro" id="IPR004358">
    <property type="entry name" value="Sig_transdc_His_kin-like_C"/>
</dbReference>
<dbReference type="GO" id="GO:0008047">
    <property type="term" value="F:enzyme activator activity"/>
    <property type="evidence" value="ECO:0007669"/>
    <property type="project" value="InterPro"/>
</dbReference>
<dbReference type="InterPro" id="IPR003661">
    <property type="entry name" value="HisK_dim/P_dom"/>
</dbReference>
<evidence type="ECO:0000256" key="2">
    <source>
        <dbReference type="ARBA" id="ARBA00012438"/>
    </source>
</evidence>
<dbReference type="Pfam" id="PF00512">
    <property type="entry name" value="HisKA"/>
    <property type="match status" value="1"/>
</dbReference>
<feature type="domain" description="PAS" evidence="9">
    <location>
        <begin position="208"/>
        <end position="278"/>
    </location>
</feature>
<feature type="coiled-coil region" evidence="6">
    <location>
        <begin position="342"/>
        <end position="369"/>
    </location>
</feature>
<dbReference type="InterPro" id="IPR000014">
    <property type="entry name" value="PAS"/>
</dbReference>
<evidence type="ECO:0000259" key="9">
    <source>
        <dbReference type="PROSITE" id="PS50112"/>
    </source>
</evidence>
<dbReference type="Gene3D" id="3.40.50.1450">
    <property type="entry name" value="HybD-like"/>
    <property type="match status" value="1"/>
</dbReference>
<dbReference type="GO" id="GO:0008233">
    <property type="term" value="F:peptidase activity"/>
    <property type="evidence" value="ECO:0007669"/>
    <property type="project" value="UniProtKB-KW"/>
</dbReference>
<dbReference type="Gene3D" id="3.30.450.20">
    <property type="entry name" value="PAS domain"/>
    <property type="match status" value="1"/>
</dbReference>
<feature type="domain" description="Histidine kinase" evidence="7">
    <location>
        <begin position="394"/>
        <end position="616"/>
    </location>
</feature>
<dbReference type="GO" id="GO:0000155">
    <property type="term" value="F:phosphorelay sensor kinase activity"/>
    <property type="evidence" value="ECO:0007669"/>
    <property type="project" value="InterPro"/>
</dbReference>
<reference evidence="10 11" key="1">
    <citation type="submission" date="2020-02" db="EMBL/GenBank/DDBJ databases">
        <title>Genome sequences of Thiorhodococcus mannitoliphagus and Thiorhodococcus minor, purple sulfur photosynthetic bacteria in the gammaproteobacterial family, Chromatiaceae.</title>
        <authorList>
            <person name="Aviles F.A."/>
            <person name="Meyer T.E."/>
            <person name="Kyndt J.A."/>
        </authorList>
    </citation>
    <scope>NUCLEOTIDE SEQUENCE [LARGE SCALE GENOMIC DNA]</scope>
    <source>
        <strain evidence="10 11">DSM 11518</strain>
    </source>
</reference>
<evidence type="ECO:0000259" key="8">
    <source>
        <dbReference type="PROSITE" id="PS50110"/>
    </source>
</evidence>
<dbReference type="InterPro" id="IPR003594">
    <property type="entry name" value="HATPase_dom"/>
</dbReference>
<evidence type="ECO:0000313" key="11">
    <source>
        <dbReference type="Proteomes" id="UP000483379"/>
    </source>
</evidence>
<feature type="coiled-coil region" evidence="6">
    <location>
        <begin position="152"/>
        <end position="183"/>
    </location>
</feature>